<protein>
    <submittedName>
        <fullName evidence="2">Uncharacterized protein</fullName>
    </submittedName>
</protein>
<evidence type="ECO:0000256" key="1">
    <source>
        <dbReference type="SAM" id="SignalP"/>
    </source>
</evidence>
<keyword evidence="1" id="KW-0732">Signal</keyword>
<sequence length="233" mass="26420">MPSLLGWSLALSTGVAYAIYHSHKSLGNRVQHGNQKGTLPRDLRNTMTSIPEAVFSDEYRAFHDRASSRVPRHLLPAQDLSELFTLLQRRNMMVFNYFPQAYLLCLMAPPERKKTFAASHIQSLDFKEGDIVNGMYQVCEREKDKVVYAMEGGGKFSGRLSVRYWEEGDEVVYCTETAMWTKATGDNGRTVQMPLEQPAFRFLHELAAWWLLDSGTGYLKGLARGTSADVKEK</sequence>
<dbReference type="OrthoDB" id="5599753at2759"/>
<dbReference type="Proteomes" id="UP000324241">
    <property type="component" value="Unassembled WGS sequence"/>
</dbReference>
<dbReference type="AlphaFoldDB" id="A0A5M9MZS6"/>
<dbReference type="EMBL" id="QUQM01000001">
    <property type="protein sequence ID" value="KAA8650403.1"/>
    <property type="molecule type" value="Genomic_DNA"/>
</dbReference>
<comment type="caution">
    <text evidence="2">The sequence shown here is derived from an EMBL/GenBank/DDBJ whole genome shotgun (WGS) entry which is preliminary data.</text>
</comment>
<name>A0A5M9MZS6_9EURO</name>
<dbReference type="RefSeq" id="XP_033429764.1">
    <property type="nucleotide sequence ID" value="XM_033567769.1"/>
</dbReference>
<evidence type="ECO:0000313" key="2">
    <source>
        <dbReference type="EMBL" id="KAA8650403.1"/>
    </source>
</evidence>
<feature type="signal peptide" evidence="1">
    <location>
        <begin position="1"/>
        <end position="18"/>
    </location>
</feature>
<dbReference type="VEuPathDB" id="FungiDB:EYZ11_012496"/>
<dbReference type="GeneID" id="54325791"/>
<reference evidence="2 3" key="1">
    <citation type="submission" date="2019-08" db="EMBL/GenBank/DDBJ databases">
        <title>The genome sequence of a newly discovered highly antifungal drug resistant Aspergillus species, Aspergillus tanneri NIH 1004.</title>
        <authorList>
            <person name="Mounaud S."/>
            <person name="Singh I."/>
            <person name="Joardar V."/>
            <person name="Pakala S."/>
            <person name="Pakala S."/>
            <person name="Venepally P."/>
            <person name="Chung J.K."/>
            <person name="Losada L."/>
            <person name="Nierman W.C."/>
        </authorList>
    </citation>
    <scope>NUCLEOTIDE SEQUENCE [LARGE SCALE GENOMIC DNA]</scope>
    <source>
        <strain evidence="2 3">NIH1004</strain>
    </source>
</reference>
<feature type="chain" id="PRO_5024283543" evidence="1">
    <location>
        <begin position="19"/>
        <end position="233"/>
    </location>
</feature>
<organism evidence="2 3">
    <name type="scientific">Aspergillus tanneri</name>
    <dbReference type="NCBI Taxonomy" id="1220188"/>
    <lineage>
        <taxon>Eukaryota</taxon>
        <taxon>Fungi</taxon>
        <taxon>Dikarya</taxon>
        <taxon>Ascomycota</taxon>
        <taxon>Pezizomycotina</taxon>
        <taxon>Eurotiomycetes</taxon>
        <taxon>Eurotiomycetidae</taxon>
        <taxon>Eurotiales</taxon>
        <taxon>Aspergillaceae</taxon>
        <taxon>Aspergillus</taxon>
        <taxon>Aspergillus subgen. Circumdati</taxon>
    </lineage>
</organism>
<proteinExistence type="predicted"/>
<accession>A0A5M9MZS6</accession>
<evidence type="ECO:0000313" key="3">
    <source>
        <dbReference type="Proteomes" id="UP000324241"/>
    </source>
</evidence>
<gene>
    <name evidence="2" type="ORF">ATNIH1004_003089</name>
</gene>